<evidence type="ECO:0000256" key="1">
    <source>
        <dbReference type="ARBA" id="ARBA00022512"/>
    </source>
</evidence>
<evidence type="ECO:0000256" key="2">
    <source>
        <dbReference type="ARBA" id="ARBA00022525"/>
    </source>
</evidence>
<feature type="chain" id="PRO_5046454029" description="Gram-positive cocci surface proteins LPxTG domain-containing protein" evidence="7">
    <location>
        <begin position="34"/>
        <end position="298"/>
    </location>
</feature>
<reference evidence="10" key="1">
    <citation type="journal article" date="2019" name="Int. J. Syst. Evol. Microbiol.">
        <title>The Global Catalogue of Microorganisms (GCM) 10K type strain sequencing project: providing services to taxonomists for standard genome sequencing and annotation.</title>
        <authorList>
            <consortium name="The Broad Institute Genomics Platform"/>
            <consortium name="The Broad Institute Genome Sequencing Center for Infectious Disease"/>
            <person name="Wu L."/>
            <person name="Ma J."/>
        </authorList>
    </citation>
    <scope>NUCLEOTIDE SEQUENCE [LARGE SCALE GENOMIC DNA]</scope>
    <source>
        <strain evidence="10">JCM 13006</strain>
    </source>
</reference>
<evidence type="ECO:0000259" key="8">
    <source>
        <dbReference type="PROSITE" id="PS50847"/>
    </source>
</evidence>
<keyword evidence="3 7" id="KW-0732">Signal</keyword>
<dbReference type="PROSITE" id="PS50847">
    <property type="entry name" value="GRAM_POS_ANCHORING"/>
    <property type="match status" value="1"/>
</dbReference>
<keyword evidence="6" id="KW-1133">Transmembrane helix</keyword>
<evidence type="ECO:0000256" key="6">
    <source>
        <dbReference type="SAM" id="Phobius"/>
    </source>
</evidence>
<keyword evidence="10" id="KW-1185">Reference proteome</keyword>
<feature type="domain" description="Gram-positive cocci surface proteins LPxTG" evidence="8">
    <location>
        <begin position="262"/>
        <end position="298"/>
    </location>
</feature>
<feature type="transmembrane region" description="Helical" evidence="6">
    <location>
        <begin position="273"/>
        <end position="292"/>
    </location>
</feature>
<evidence type="ECO:0000256" key="4">
    <source>
        <dbReference type="ARBA" id="ARBA00023088"/>
    </source>
</evidence>
<keyword evidence="6" id="KW-0812">Transmembrane</keyword>
<comment type="caution">
    <text evidence="9">The sequence shown here is derived from an EMBL/GenBank/DDBJ whole genome shotgun (WGS) entry which is preliminary data.</text>
</comment>
<proteinExistence type="predicted"/>
<evidence type="ECO:0000256" key="3">
    <source>
        <dbReference type="ARBA" id="ARBA00022729"/>
    </source>
</evidence>
<sequence length="298" mass="30235">MRTSAISRFVATSAATLTLGVALPLLASTPASACGDQPDTTAVSAPAPGGLAQADGAGAAPAEKVEHKGVLSVSVLKAPTTVAVGAEPQEVSVDITNNTDGAYSAVRPSFAMNNPRGGLEIPDLTVEWWNRGAWRPMALRHSCDPTVWVRDDAMPTFGLGKGETAHMRYRFGVSAKLPKNVTAVVIGLGALAEDDKISDFTNLDIKVDRPKPAPAPTAPAPAKPTAVPAAATSAPATAPAATPTTAAPATPATPATTAPQELASTGPSKATGFLVWSAGAMLLLGGAVLYGVKRFAER</sequence>
<dbReference type="RefSeq" id="WP_345698138.1">
    <property type="nucleotide sequence ID" value="NZ_BAABIS010000001.1"/>
</dbReference>
<dbReference type="EMBL" id="BAABIS010000001">
    <property type="protein sequence ID" value="GAA4857656.1"/>
    <property type="molecule type" value="Genomic_DNA"/>
</dbReference>
<feature type="compositionally biased region" description="Pro residues" evidence="5">
    <location>
        <begin position="212"/>
        <end position="222"/>
    </location>
</feature>
<feature type="signal peptide" evidence="7">
    <location>
        <begin position="1"/>
        <end position="33"/>
    </location>
</feature>
<feature type="compositionally biased region" description="Low complexity" evidence="5">
    <location>
        <begin position="223"/>
        <end position="259"/>
    </location>
</feature>
<dbReference type="InterPro" id="IPR019931">
    <property type="entry name" value="LPXTG_anchor"/>
</dbReference>
<organism evidence="9 10">
    <name type="scientific">Kitasatospora terrestris</name>
    <dbReference type="NCBI Taxonomy" id="258051"/>
    <lineage>
        <taxon>Bacteria</taxon>
        <taxon>Bacillati</taxon>
        <taxon>Actinomycetota</taxon>
        <taxon>Actinomycetes</taxon>
        <taxon>Kitasatosporales</taxon>
        <taxon>Streptomycetaceae</taxon>
        <taxon>Kitasatospora</taxon>
    </lineage>
</organism>
<keyword evidence="6" id="KW-0472">Membrane</keyword>
<evidence type="ECO:0000313" key="9">
    <source>
        <dbReference type="EMBL" id="GAA4857656.1"/>
    </source>
</evidence>
<accession>A0ABP9DV54</accession>
<evidence type="ECO:0000313" key="10">
    <source>
        <dbReference type="Proteomes" id="UP001501752"/>
    </source>
</evidence>
<keyword evidence="2" id="KW-0964">Secreted</keyword>
<gene>
    <name evidence="9" type="ORF">GCM10023235_39160</name>
</gene>
<name>A0ABP9DV54_9ACTN</name>
<keyword evidence="4" id="KW-0572">Peptidoglycan-anchor</keyword>
<evidence type="ECO:0000256" key="5">
    <source>
        <dbReference type="SAM" id="MobiDB-lite"/>
    </source>
</evidence>
<feature type="region of interest" description="Disordered" evidence="5">
    <location>
        <begin position="207"/>
        <end position="266"/>
    </location>
</feature>
<evidence type="ECO:0000256" key="7">
    <source>
        <dbReference type="SAM" id="SignalP"/>
    </source>
</evidence>
<dbReference type="Proteomes" id="UP001501752">
    <property type="component" value="Unassembled WGS sequence"/>
</dbReference>
<protein>
    <recommendedName>
        <fullName evidence="8">Gram-positive cocci surface proteins LPxTG domain-containing protein</fullName>
    </recommendedName>
</protein>
<keyword evidence="1" id="KW-0134">Cell wall</keyword>